<feature type="transmembrane region" description="Helical" evidence="2">
    <location>
        <begin position="324"/>
        <end position="345"/>
    </location>
</feature>
<protein>
    <submittedName>
        <fullName evidence="3">Competence protein A</fullName>
    </submittedName>
</protein>
<evidence type="ECO:0000313" key="3">
    <source>
        <dbReference type="EMBL" id="QDU26152.1"/>
    </source>
</evidence>
<keyword evidence="4" id="KW-1185">Reference proteome</keyword>
<keyword evidence="2" id="KW-0812">Transmembrane</keyword>
<dbReference type="PANTHER" id="PTHR32432:SF3">
    <property type="entry name" value="ETHANOLAMINE UTILIZATION PROTEIN EUTJ"/>
    <property type="match status" value="1"/>
</dbReference>
<gene>
    <name evidence="3" type="ORF">ETAA8_12260</name>
</gene>
<organism evidence="3 4">
    <name type="scientific">Anatilimnocola aggregata</name>
    <dbReference type="NCBI Taxonomy" id="2528021"/>
    <lineage>
        <taxon>Bacteria</taxon>
        <taxon>Pseudomonadati</taxon>
        <taxon>Planctomycetota</taxon>
        <taxon>Planctomycetia</taxon>
        <taxon>Pirellulales</taxon>
        <taxon>Pirellulaceae</taxon>
        <taxon>Anatilimnocola</taxon>
    </lineage>
</organism>
<dbReference type="PANTHER" id="PTHR32432">
    <property type="entry name" value="CELL DIVISION PROTEIN FTSA-RELATED"/>
    <property type="match status" value="1"/>
</dbReference>
<accession>A0A517Y7M9</accession>
<keyword evidence="2" id="KW-0472">Membrane</keyword>
<evidence type="ECO:0000256" key="2">
    <source>
        <dbReference type="SAM" id="Phobius"/>
    </source>
</evidence>
<dbReference type="RefSeq" id="WP_145086259.1">
    <property type="nucleotide sequence ID" value="NZ_CP036274.1"/>
</dbReference>
<feature type="compositionally biased region" description="Low complexity" evidence="1">
    <location>
        <begin position="487"/>
        <end position="500"/>
    </location>
</feature>
<dbReference type="InterPro" id="IPR050696">
    <property type="entry name" value="FtsA/MreB"/>
</dbReference>
<sequence>MQRLVAFEWDSKEFRVAIAQQRGKNAIIEEAFAIPFLTREQPITPAEIGTLLGKELQQRGISKGDALIAVGRANLELRFLNTPPAPADELPDLVRFQAMRQFATLGDDWPLDFSPLGSTADGGSSVLATAVSPEIVAQIRGVCAAAGLTASHLVLRPFAAASLLRATTQDDRCRMTVDMLGDDADLAVLIGPNVVYPRTVRLPSSEAPPEVRSKALLGEVRRTIVAAQNQLGGRRVDEIVIFGDERKLPELQAAWRTDLQMDLRVVDPFSVVEVSDSLQRTRPAFPGAFAPLLGLLVDEAANRPHTIDFLHPRRRPPPVNHNRIYTVVGGALAASLLVLAALGWWNLRTMDARIADLNRDLKSQTKVVDQGKATRTKVLELDKFAAADVNWLDELERLSQRFPPAEQARVEDLLALSKSNTGGGNLVVQGVADQPDTISEMETALRDKDRTVIGSGSKRDPRAGALAWRYREEVMVHGPNGPLQTKTGRASRPAPTATRGAAGGAK</sequence>
<evidence type="ECO:0000313" key="4">
    <source>
        <dbReference type="Proteomes" id="UP000315017"/>
    </source>
</evidence>
<dbReference type="Proteomes" id="UP000315017">
    <property type="component" value="Chromosome"/>
</dbReference>
<proteinExistence type="predicted"/>
<dbReference type="OrthoDB" id="273477at2"/>
<dbReference type="KEGG" id="aagg:ETAA8_12260"/>
<dbReference type="EMBL" id="CP036274">
    <property type="protein sequence ID" value="QDU26152.1"/>
    <property type="molecule type" value="Genomic_DNA"/>
</dbReference>
<reference evidence="3 4" key="1">
    <citation type="submission" date="2019-02" db="EMBL/GenBank/DDBJ databases">
        <title>Deep-cultivation of Planctomycetes and their phenomic and genomic characterization uncovers novel biology.</title>
        <authorList>
            <person name="Wiegand S."/>
            <person name="Jogler M."/>
            <person name="Boedeker C."/>
            <person name="Pinto D."/>
            <person name="Vollmers J."/>
            <person name="Rivas-Marin E."/>
            <person name="Kohn T."/>
            <person name="Peeters S.H."/>
            <person name="Heuer A."/>
            <person name="Rast P."/>
            <person name="Oberbeckmann S."/>
            <person name="Bunk B."/>
            <person name="Jeske O."/>
            <person name="Meyerdierks A."/>
            <person name="Storesund J.E."/>
            <person name="Kallscheuer N."/>
            <person name="Luecker S."/>
            <person name="Lage O.M."/>
            <person name="Pohl T."/>
            <person name="Merkel B.J."/>
            <person name="Hornburger P."/>
            <person name="Mueller R.-W."/>
            <person name="Bruemmer F."/>
            <person name="Labrenz M."/>
            <person name="Spormann A.M."/>
            <person name="Op den Camp H."/>
            <person name="Overmann J."/>
            <person name="Amann R."/>
            <person name="Jetten M.S.M."/>
            <person name="Mascher T."/>
            <person name="Medema M.H."/>
            <person name="Devos D.P."/>
            <person name="Kaster A.-K."/>
            <person name="Ovreas L."/>
            <person name="Rohde M."/>
            <person name="Galperin M.Y."/>
            <person name="Jogler C."/>
        </authorList>
    </citation>
    <scope>NUCLEOTIDE SEQUENCE [LARGE SCALE GENOMIC DNA]</scope>
    <source>
        <strain evidence="3 4">ETA_A8</strain>
    </source>
</reference>
<dbReference type="AlphaFoldDB" id="A0A517Y7M9"/>
<feature type="region of interest" description="Disordered" evidence="1">
    <location>
        <begin position="477"/>
        <end position="506"/>
    </location>
</feature>
<keyword evidence="2" id="KW-1133">Transmembrane helix</keyword>
<evidence type="ECO:0000256" key="1">
    <source>
        <dbReference type="SAM" id="MobiDB-lite"/>
    </source>
</evidence>
<name>A0A517Y7M9_9BACT</name>